<dbReference type="RefSeq" id="WP_393177265.1">
    <property type="nucleotide sequence ID" value="NZ_JBICRM010000062.1"/>
</dbReference>
<evidence type="ECO:0000313" key="2">
    <source>
        <dbReference type="EMBL" id="MFG1710955.1"/>
    </source>
</evidence>
<dbReference type="EMBL" id="JBICRM010000062">
    <property type="protein sequence ID" value="MFG1710955.1"/>
    <property type="molecule type" value="Genomic_DNA"/>
</dbReference>
<feature type="signal peptide" evidence="1">
    <location>
        <begin position="1"/>
        <end position="32"/>
    </location>
</feature>
<evidence type="ECO:0000256" key="1">
    <source>
        <dbReference type="SAM" id="SignalP"/>
    </source>
</evidence>
<dbReference type="Proteomes" id="UP001603978">
    <property type="component" value="Unassembled WGS sequence"/>
</dbReference>
<name>A0ABW7AXJ1_9ACTN</name>
<gene>
    <name evidence="2" type="ORF">ACFLIM_48125</name>
</gene>
<sequence>MSRISAKIAAVLIALAAGLVAISTLTAGPANAIPPACHDGFVLWNIYHDMGDEATASAILSNLRGMGCLDPIEQ</sequence>
<feature type="chain" id="PRO_5045459314" evidence="1">
    <location>
        <begin position="33"/>
        <end position="74"/>
    </location>
</feature>
<evidence type="ECO:0000313" key="3">
    <source>
        <dbReference type="Proteomes" id="UP001603978"/>
    </source>
</evidence>
<keyword evidence="1" id="KW-0732">Signal</keyword>
<keyword evidence="3" id="KW-1185">Reference proteome</keyword>
<reference evidence="2 3" key="1">
    <citation type="submission" date="2024-10" db="EMBL/GenBank/DDBJ databases">
        <authorList>
            <person name="Topkara A.R."/>
            <person name="Saygin H."/>
        </authorList>
    </citation>
    <scope>NUCLEOTIDE SEQUENCE [LARGE SCALE GENOMIC DNA]</scope>
    <source>
        <strain evidence="2 3">M3C6</strain>
    </source>
</reference>
<comment type="caution">
    <text evidence="2">The sequence shown here is derived from an EMBL/GenBank/DDBJ whole genome shotgun (WGS) entry which is preliminary data.</text>
</comment>
<accession>A0ABW7AXJ1</accession>
<proteinExistence type="predicted"/>
<protein>
    <submittedName>
        <fullName evidence="2">Uncharacterized protein</fullName>
    </submittedName>
</protein>
<organism evidence="2 3">
    <name type="scientific">Nonomuraea marmarensis</name>
    <dbReference type="NCBI Taxonomy" id="3351344"/>
    <lineage>
        <taxon>Bacteria</taxon>
        <taxon>Bacillati</taxon>
        <taxon>Actinomycetota</taxon>
        <taxon>Actinomycetes</taxon>
        <taxon>Streptosporangiales</taxon>
        <taxon>Streptosporangiaceae</taxon>
        <taxon>Nonomuraea</taxon>
    </lineage>
</organism>